<name>A0ABR7MVG9_9FIRM</name>
<dbReference type="PANTHER" id="PTHR34984:SF1">
    <property type="entry name" value="CARBON STORAGE REGULATOR"/>
    <property type="match status" value="1"/>
</dbReference>
<dbReference type="NCBIfam" id="TIGR00202">
    <property type="entry name" value="csrA"/>
    <property type="match status" value="1"/>
</dbReference>
<proteinExistence type="inferred from homology"/>
<comment type="similarity">
    <text evidence="6">Belongs to the CsrA/RsmA family.</text>
</comment>
<evidence type="ECO:0000256" key="2">
    <source>
        <dbReference type="ARBA" id="ARBA00022491"/>
    </source>
</evidence>
<keyword evidence="4 6" id="KW-0810">Translation regulation</keyword>
<gene>
    <name evidence="6 7" type="primary">csrA</name>
    <name evidence="7" type="ORF">H8700_08705</name>
</gene>
<keyword evidence="8" id="KW-1185">Reference proteome</keyword>
<evidence type="ECO:0000313" key="7">
    <source>
        <dbReference type="EMBL" id="MBC8557787.1"/>
    </source>
</evidence>
<organism evidence="7 8">
    <name type="scientific">Jutongia hominis</name>
    <dbReference type="NCBI Taxonomy" id="2763664"/>
    <lineage>
        <taxon>Bacteria</taxon>
        <taxon>Bacillati</taxon>
        <taxon>Bacillota</taxon>
        <taxon>Clostridia</taxon>
        <taxon>Lachnospirales</taxon>
        <taxon>Lachnospiraceae</taxon>
        <taxon>Jutongia</taxon>
    </lineage>
</organism>
<evidence type="ECO:0000256" key="1">
    <source>
        <dbReference type="ARBA" id="ARBA00022490"/>
    </source>
</evidence>
<reference evidence="7 8" key="1">
    <citation type="submission" date="2020-08" db="EMBL/GenBank/DDBJ databases">
        <title>Genome public.</title>
        <authorList>
            <person name="Liu C."/>
            <person name="Sun Q."/>
        </authorList>
    </citation>
    <scope>NUCLEOTIDE SEQUENCE [LARGE SCALE GENOMIC DNA]</scope>
    <source>
        <strain evidence="7 8">BX3</strain>
    </source>
</reference>
<keyword evidence="3 6" id="KW-1005">Bacterial flagellum biogenesis</keyword>
<evidence type="ECO:0000256" key="3">
    <source>
        <dbReference type="ARBA" id="ARBA00022795"/>
    </source>
</evidence>
<dbReference type="NCBIfam" id="NF002469">
    <property type="entry name" value="PRK01712.1"/>
    <property type="match status" value="1"/>
</dbReference>
<evidence type="ECO:0000256" key="4">
    <source>
        <dbReference type="ARBA" id="ARBA00022845"/>
    </source>
</evidence>
<comment type="subunit">
    <text evidence="6">Homodimer; the beta-strands of each monomer intercalate to form a hydrophobic core, while the alpha-helices form wings that extend away from the core.</text>
</comment>
<protein>
    <recommendedName>
        <fullName evidence="6">Translational regulator CsrA</fullName>
    </recommendedName>
</protein>
<dbReference type="HAMAP" id="MF_00167">
    <property type="entry name" value="CsrA"/>
    <property type="match status" value="1"/>
</dbReference>
<keyword evidence="5 6" id="KW-0694">RNA-binding</keyword>
<dbReference type="EMBL" id="JACRSW010000031">
    <property type="protein sequence ID" value="MBC8557787.1"/>
    <property type="molecule type" value="Genomic_DNA"/>
</dbReference>
<comment type="subcellular location">
    <subcellularLocation>
        <location evidence="6">Cytoplasm</location>
    </subcellularLocation>
</comment>
<dbReference type="Gene3D" id="2.60.40.4380">
    <property type="entry name" value="Translational regulator CsrA"/>
    <property type="match status" value="1"/>
</dbReference>
<dbReference type="InterPro" id="IPR036107">
    <property type="entry name" value="CsrA_sf"/>
</dbReference>
<dbReference type="SUPFAM" id="SSF117130">
    <property type="entry name" value="CsrA-like"/>
    <property type="match status" value="1"/>
</dbReference>
<keyword evidence="1 6" id="KW-0963">Cytoplasm</keyword>
<dbReference type="Proteomes" id="UP000637513">
    <property type="component" value="Unassembled WGS sequence"/>
</dbReference>
<dbReference type="RefSeq" id="WP_022141660.1">
    <property type="nucleotide sequence ID" value="NZ_JACRSW010000031.1"/>
</dbReference>
<evidence type="ECO:0000256" key="6">
    <source>
        <dbReference type="HAMAP-Rule" id="MF_00167"/>
    </source>
</evidence>
<dbReference type="InterPro" id="IPR003751">
    <property type="entry name" value="CsrA"/>
</dbReference>
<accession>A0ABR7MVG9</accession>
<keyword evidence="2 6" id="KW-0678">Repressor</keyword>
<dbReference type="PANTHER" id="PTHR34984">
    <property type="entry name" value="CARBON STORAGE REGULATOR"/>
    <property type="match status" value="1"/>
</dbReference>
<comment type="function">
    <text evidence="6">A translational regulator that binds mRNA to regulate translation initiation and/or mRNA stability. Usually binds in the 5'-UTR at or near the Shine-Dalgarno sequence preventing ribosome-binding, thus repressing translation. Its main target seems to be the major flagellin gene, while its function is anatagonized by FliW.</text>
</comment>
<evidence type="ECO:0000313" key="8">
    <source>
        <dbReference type="Proteomes" id="UP000637513"/>
    </source>
</evidence>
<sequence>MLALARKVNQSIMIGDDIEITLLEIKGDQVKIGISAPKSIPVYRKEIYLQIQEENKQAGQEVDIAKIRDLFEKKSKDK</sequence>
<evidence type="ECO:0000256" key="5">
    <source>
        <dbReference type="ARBA" id="ARBA00022884"/>
    </source>
</evidence>
<dbReference type="Pfam" id="PF02599">
    <property type="entry name" value="CsrA"/>
    <property type="match status" value="1"/>
</dbReference>
<comment type="caution">
    <text evidence="7">The sequence shown here is derived from an EMBL/GenBank/DDBJ whole genome shotgun (WGS) entry which is preliminary data.</text>
</comment>